<dbReference type="EnsemblMetazoa" id="AALB015603-RA">
    <property type="protein sequence ID" value="AALB015603-PA"/>
    <property type="gene ID" value="AALB015603"/>
</dbReference>
<evidence type="ECO:0000313" key="2">
    <source>
        <dbReference type="Proteomes" id="UP000069272"/>
    </source>
</evidence>
<accession>A0A182G021</accession>
<organism evidence="1 2">
    <name type="scientific">Anopheles albimanus</name>
    <name type="common">New world malaria mosquito</name>
    <dbReference type="NCBI Taxonomy" id="7167"/>
    <lineage>
        <taxon>Eukaryota</taxon>
        <taxon>Metazoa</taxon>
        <taxon>Ecdysozoa</taxon>
        <taxon>Arthropoda</taxon>
        <taxon>Hexapoda</taxon>
        <taxon>Insecta</taxon>
        <taxon>Pterygota</taxon>
        <taxon>Neoptera</taxon>
        <taxon>Endopterygota</taxon>
        <taxon>Diptera</taxon>
        <taxon>Nematocera</taxon>
        <taxon>Culicoidea</taxon>
        <taxon>Culicidae</taxon>
        <taxon>Anophelinae</taxon>
        <taxon>Anopheles</taxon>
    </lineage>
</organism>
<protein>
    <submittedName>
        <fullName evidence="1">Uncharacterized protein</fullName>
    </submittedName>
</protein>
<proteinExistence type="predicted"/>
<dbReference type="Proteomes" id="UP000069272">
    <property type="component" value="Chromosome 3R"/>
</dbReference>
<reference evidence="1" key="2">
    <citation type="submission" date="2022-08" db="UniProtKB">
        <authorList>
            <consortium name="EnsemblMetazoa"/>
        </authorList>
    </citation>
    <scope>IDENTIFICATION</scope>
    <source>
        <strain evidence="1">STECLA/ALBI9_A</strain>
    </source>
</reference>
<keyword evidence="2" id="KW-1185">Reference proteome</keyword>
<dbReference type="VEuPathDB" id="VectorBase:AALB015603"/>
<evidence type="ECO:0000313" key="1">
    <source>
        <dbReference type="EnsemblMetazoa" id="AALB015603-PA"/>
    </source>
</evidence>
<dbReference type="AlphaFoldDB" id="A0A182G021"/>
<sequence>MGQNSFPKTVKQSITTKIQAMVNKKAPIETEDDRKADLQRLKECICNRKNTTIRCKRCANLFFGRILRTCPSHQNVVFLHDMHTCPVCVGPKGDLEELPIDFETYKKLVQLTPLRR</sequence>
<reference evidence="1 2" key="1">
    <citation type="journal article" date="2017" name="G3 (Bethesda)">
        <title>The Physical Genome Mapping of Anopheles albimanus Corrected Scaffold Misassemblies and Identified Interarm Rearrangements in Genus Anopheles.</title>
        <authorList>
            <person name="Artemov G.N."/>
            <person name="Peery A.N."/>
            <person name="Jiang X."/>
            <person name="Tu Z."/>
            <person name="Stegniy V.N."/>
            <person name="Sharakhova M.V."/>
            <person name="Sharakhov I.V."/>
        </authorList>
    </citation>
    <scope>NUCLEOTIDE SEQUENCE [LARGE SCALE GENOMIC DNA]</scope>
    <source>
        <strain evidence="1 2">ALBI9_A</strain>
    </source>
</reference>
<name>A0A182G021_ANOAL</name>